<evidence type="ECO:0000256" key="1">
    <source>
        <dbReference type="ARBA" id="ARBA00004173"/>
    </source>
</evidence>
<feature type="region of interest" description="Disordered" evidence="5">
    <location>
        <begin position="120"/>
        <end position="162"/>
    </location>
</feature>
<evidence type="ECO:0000256" key="4">
    <source>
        <dbReference type="ARBA" id="ARBA00023128"/>
    </source>
</evidence>
<dbReference type="OrthoDB" id="277888at2759"/>
<evidence type="ECO:0000259" key="6">
    <source>
        <dbReference type="Pfam" id="PF00472"/>
    </source>
</evidence>
<dbReference type="GO" id="GO:0005739">
    <property type="term" value="C:mitochondrion"/>
    <property type="evidence" value="ECO:0007669"/>
    <property type="project" value="UniProtKB-SubCell"/>
</dbReference>
<dbReference type="AlphaFoldDB" id="A0A1W0WBS3"/>
<accession>A0A1W0WBS3</accession>
<comment type="caution">
    <text evidence="7">The sequence shown here is derived from an EMBL/GenBank/DDBJ whole genome shotgun (WGS) entry which is preliminary data.</text>
</comment>
<keyword evidence="8" id="KW-1185">Reference proteome</keyword>
<feature type="domain" description="Prokaryotic-type class I peptide chain release factors" evidence="6">
    <location>
        <begin position="17"/>
        <end position="114"/>
    </location>
</feature>
<dbReference type="InterPro" id="IPR000352">
    <property type="entry name" value="Pep_chain_release_fac_I"/>
</dbReference>
<proteinExistence type="inferred from homology"/>
<protein>
    <submittedName>
        <fullName evidence="7">Peptide chain release factor C12orf65-like protein, mitochondrial</fullName>
    </submittedName>
</protein>
<evidence type="ECO:0000256" key="3">
    <source>
        <dbReference type="ARBA" id="ARBA00022946"/>
    </source>
</evidence>
<gene>
    <name evidence="7" type="ORF">BV898_13102</name>
</gene>
<sequence length="162" mass="18681">MRKTNFFLRFKHKFPPLNEDDLEEKFVRSGGAGGQNVNKRSTCVQLRHIPTGIMVKCQEERTQERNRVNARRMIQERLDVHLNGPDSVVEQKKTMHMRKMESEHREAKARLEMKRLFKRKISDTDTADTGQSAGDVIPSPPEEVKAKETVPSTDTHVTKILS</sequence>
<dbReference type="PANTHER" id="PTHR46203">
    <property type="entry name" value="PROBABLE PEPTIDE CHAIN RELEASE FACTOR C12ORF65"/>
    <property type="match status" value="1"/>
</dbReference>
<feature type="compositionally biased region" description="Polar residues" evidence="5">
    <location>
        <begin position="150"/>
        <end position="162"/>
    </location>
</feature>
<dbReference type="EMBL" id="MTYJ01000140">
    <property type="protein sequence ID" value="OQV12612.1"/>
    <property type="molecule type" value="Genomic_DNA"/>
</dbReference>
<dbReference type="GO" id="GO:0003747">
    <property type="term" value="F:translation release factor activity"/>
    <property type="evidence" value="ECO:0007669"/>
    <property type="project" value="InterPro"/>
</dbReference>
<evidence type="ECO:0000313" key="7">
    <source>
        <dbReference type="EMBL" id="OQV12612.1"/>
    </source>
</evidence>
<dbReference type="Proteomes" id="UP000192578">
    <property type="component" value="Unassembled WGS sequence"/>
</dbReference>
<dbReference type="InterPro" id="IPR052405">
    <property type="entry name" value="Mito_Transl_Release_Factor"/>
</dbReference>
<dbReference type="Gene3D" id="3.30.160.20">
    <property type="match status" value="1"/>
</dbReference>
<reference evidence="8" key="1">
    <citation type="submission" date="2017-01" db="EMBL/GenBank/DDBJ databases">
        <title>Comparative genomics of anhydrobiosis in the tardigrade Hypsibius dujardini.</title>
        <authorList>
            <person name="Yoshida Y."/>
            <person name="Koutsovoulos G."/>
            <person name="Laetsch D."/>
            <person name="Stevens L."/>
            <person name="Kumar S."/>
            <person name="Horikawa D."/>
            <person name="Ishino K."/>
            <person name="Komine S."/>
            <person name="Tomita M."/>
            <person name="Blaxter M."/>
            <person name="Arakawa K."/>
        </authorList>
    </citation>
    <scope>NUCLEOTIDE SEQUENCE [LARGE SCALE GENOMIC DNA]</scope>
    <source>
        <strain evidence="8">Z151</strain>
    </source>
</reference>
<keyword evidence="3" id="KW-0809">Transit peptide</keyword>
<keyword evidence="4" id="KW-0496">Mitochondrion</keyword>
<dbReference type="Pfam" id="PF00472">
    <property type="entry name" value="RF-1"/>
    <property type="match status" value="1"/>
</dbReference>
<evidence type="ECO:0000256" key="5">
    <source>
        <dbReference type="SAM" id="MobiDB-lite"/>
    </source>
</evidence>
<organism evidence="7 8">
    <name type="scientific">Hypsibius exemplaris</name>
    <name type="common">Freshwater tardigrade</name>
    <dbReference type="NCBI Taxonomy" id="2072580"/>
    <lineage>
        <taxon>Eukaryota</taxon>
        <taxon>Metazoa</taxon>
        <taxon>Ecdysozoa</taxon>
        <taxon>Tardigrada</taxon>
        <taxon>Eutardigrada</taxon>
        <taxon>Parachela</taxon>
        <taxon>Hypsibioidea</taxon>
        <taxon>Hypsibiidae</taxon>
        <taxon>Hypsibius</taxon>
    </lineage>
</organism>
<comment type="subcellular location">
    <subcellularLocation>
        <location evidence="1">Mitochondrion</location>
    </subcellularLocation>
</comment>
<evidence type="ECO:0000256" key="2">
    <source>
        <dbReference type="ARBA" id="ARBA00010835"/>
    </source>
</evidence>
<name>A0A1W0WBS3_HYPEX</name>
<dbReference type="InterPro" id="IPR045853">
    <property type="entry name" value="Pep_chain_release_fac_I_sf"/>
</dbReference>
<dbReference type="SUPFAM" id="SSF75620">
    <property type="entry name" value="Release factor"/>
    <property type="match status" value="1"/>
</dbReference>
<dbReference type="PANTHER" id="PTHR46203:SF1">
    <property type="entry name" value="MITOCHONDRIAL TRANSLATION RELEASE FACTOR IN RESCUE"/>
    <property type="match status" value="1"/>
</dbReference>
<comment type="similarity">
    <text evidence="2">Belongs to the prokaryotic/mitochondrial release factor family.</text>
</comment>
<evidence type="ECO:0000313" key="8">
    <source>
        <dbReference type="Proteomes" id="UP000192578"/>
    </source>
</evidence>